<reference evidence="2 3" key="1">
    <citation type="submission" date="2020-08" db="EMBL/GenBank/DDBJ databases">
        <title>Genomic Encyclopedia of Type Strains, Phase IV (KMG-V): Genome sequencing to study the core and pangenomes of soil and plant-associated prokaryotes.</title>
        <authorList>
            <person name="Whitman W."/>
        </authorList>
    </citation>
    <scope>NUCLEOTIDE SEQUENCE [LARGE SCALE GENOMIC DNA]</scope>
    <source>
        <strain evidence="2 3">S3M1</strain>
    </source>
</reference>
<dbReference type="PANTHER" id="PTHR43792:SF1">
    <property type="entry name" value="N-ACETYLTRANSFERASE DOMAIN-CONTAINING PROTEIN"/>
    <property type="match status" value="1"/>
</dbReference>
<dbReference type="PROSITE" id="PS51186">
    <property type="entry name" value="GNAT"/>
    <property type="match status" value="1"/>
</dbReference>
<dbReference type="AlphaFoldDB" id="A0A7W8ZM20"/>
<protein>
    <submittedName>
        <fullName evidence="2">RimJ/RimL family protein N-acetyltransferase</fullName>
    </submittedName>
</protein>
<dbReference type="PANTHER" id="PTHR43792">
    <property type="entry name" value="GNAT FAMILY, PUTATIVE (AFU_ORTHOLOGUE AFUA_3G00765)-RELATED-RELATED"/>
    <property type="match status" value="1"/>
</dbReference>
<gene>
    <name evidence="2" type="ORF">HDE68_002296</name>
</gene>
<proteinExistence type="predicted"/>
<comment type="caution">
    <text evidence="2">The sequence shown here is derived from an EMBL/GenBank/DDBJ whole genome shotgun (WGS) entry which is preliminary data.</text>
</comment>
<sequence>MEAAKIIEIESDKHYIFKSERLGFRDWKDTDLGKLAEINADPEVMKFFPATQSREQTKIFIDRMSLQFKEKGFCYFAVDRLDTLEFTGFIGLSVQTFEADFNPCIDVGWRLKQSAWNKGFATEGAKKCLDYAFNHLKLKKINAMAPKANLPSINVMKKLGMKEVRTFDHPLLLNDARLRECILYETPGNLS</sequence>
<dbReference type="InterPro" id="IPR016181">
    <property type="entry name" value="Acyl_CoA_acyltransferase"/>
</dbReference>
<accession>A0A7W8ZM20</accession>
<name>A0A7W8ZM20_9SPHI</name>
<dbReference type="InterPro" id="IPR051531">
    <property type="entry name" value="N-acetyltransferase"/>
</dbReference>
<dbReference type="SUPFAM" id="SSF55729">
    <property type="entry name" value="Acyl-CoA N-acyltransferases (Nat)"/>
    <property type="match status" value="1"/>
</dbReference>
<evidence type="ECO:0000259" key="1">
    <source>
        <dbReference type="PROSITE" id="PS51186"/>
    </source>
</evidence>
<feature type="domain" description="N-acetyltransferase" evidence="1">
    <location>
        <begin position="22"/>
        <end position="180"/>
    </location>
</feature>
<dbReference type="Gene3D" id="3.40.630.30">
    <property type="match status" value="1"/>
</dbReference>
<evidence type="ECO:0000313" key="2">
    <source>
        <dbReference type="EMBL" id="MBB5636395.1"/>
    </source>
</evidence>
<evidence type="ECO:0000313" key="3">
    <source>
        <dbReference type="Proteomes" id="UP000537204"/>
    </source>
</evidence>
<dbReference type="EMBL" id="JACHCE010000003">
    <property type="protein sequence ID" value="MBB5636395.1"/>
    <property type="molecule type" value="Genomic_DNA"/>
</dbReference>
<dbReference type="InterPro" id="IPR000182">
    <property type="entry name" value="GNAT_dom"/>
</dbReference>
<organism evidence="2 3">
    <name type="scientific">Pedobacter cryoconitis</name>
    <dbReference type="NCBI Taxonomy" id="188932"/>
    <lineage>
        <taxon>Bacteria</taxon>
        <taxon>Pseudomonadati</taxon>
        <taxon>Bacteroidota</taxon>
        <taxon>Sphingobacteriia</taxon>
        <taxon>Sphingobacteriales</taxon>
        <taxon>Sphingobacteriaceae</taxon>
        <taxon>Pedobacter</taxon>
    </lineage>
</organism>
<dbReference type="GO" id="GO:0016747">
    <property type="term" value="F:acyltransferase activity, transferring groups other than amino-acyl groups"/>
    <property type="evidence" value="ECO:0007669"/>
    <property type="project" value="InterPro"/>
</dbReference>
<keyword evidence="2" id="KW-0808">Transferase</keyword>
<dbReference type="RefSeq" id="WP_183881926.1">
    <property type="nucleotide sequence ID" value="NZ_JACHCD010000006.1"/>
</dbReference>
<dbReference type="Pfam" id="PF13302">
    <property type="entry name" value="Acetyltransf_3"/>
    <property type="match status" value="1"/>
</dbReference>
<dbReference type="Proteomes" id="UP000537204">
    <property type="component" value="Unassembled WGS sequence"/>
</dbReference>